<dbReference type="PROSITE" id="PS50011">
    <property type="entry name" value="PROTEIN_KINASE_DOM"/>
    <property type="match status" value="1"/>
</dbReference>
<keyword evidence="3 8" id="KW-0418">Kinase</keyword>
<keyword evidence="4 5" id="KW-0067">ATP-binding</keyword>
<gene>
    <name evidence="8" type="ORF">NX794_16835</name>
</gene>
<evidence type="ECO:0000256" key="4">
    <source>
        <dbReference type="ARBA" id="ARBA00022840"/>
    </source>
</evidence>
<keyword evidence="9" id="KW-1185">Reference proteome</keyword>
<keyword evidence="1" id="KW-0808">Transferase</keyword>
<dbReference type="SMART" id="SM00220">
    <property type="entry name" value="S_TKc"/>
    <property type="match status" value="1"/>
</dbReference>
<accession>A0ABT2B3A6</accession>
<evidence type="ECO:0000256" key="6">
    <source>
        <dbReference type="SAM" id="MobiDB-lite"/>
    </source>
</evidence>
<feature type="region of interest" description="Disordered" evidence="6">
    <location>
        <begin position="400"/>
        <end position="436"/>
    </location>
</feature>
<feature type="region of interest" description="Disordered" evidence="6">
    <location>
        <begin position="504"/>
        <end position="547"/>
    </location>
</feature>
<dbReference type="RefSeq" id="WP_258779374.1">
    <property type="nucleotide sequence ID" value="NZ_JANUGP010000011.1"/>
</dbReference>
<proteinExistence type="predicted"/>
<dbReference type="InterPro" id="IPR017441">
    <property type="entry name" value="Protein_kinase_ATP_BS"/>
</dbReference>
<dbReference type="PANTHER" id="PTHR43289">
    <property type="entry name" value="MITOGEN-ACTIVATED PROTEIN KINASE KINASE KINASE 20-RELATED"/>
    <property type="match status" value="1"/>
</dbReference>
<evidence type="ECO:0000256" key="5">
    <source>
        <dbReference type="PROSITE-ProRule" id="PRU10141"/>
    </source>
</evidence>
<sequence length="547" mass="55267">MQPLEAGEPAEAGPYRLLGRLGAGGMGRVYLGRSAGGRTVAVKIVHPHLALDERFRARFRREVAAARRVGGAWTAPVLDADPDAPVPWVATAYVAGPSLTAAVTDGGPLPAHTVRALGAGLAEALAAVHELGLVHRDVKPSNVLLTLDGPLLIDFGIARALADTASLTSTGVSVGSPGYMAPEQILGKGVTGAADVFSLGAVLAFAATGEPPFRGGTSAALLYQVVHEEPELGPLDGPLRELTAACLAKDPASRPAPAEAGRRLAPEGPARLIAAGWLPGPLVEQVSRSAVRLLNLDTDTGPRSGPVAFTRSSVEGAVPAASGAGVFGPAPVRGPSGTEGAPGAAAVPPPRDATGRVSFRVAADSGPARGGRGRRVSCTVAPAVAGALVAGSVGAGALLRPWSDRSGPDSEAGAEQSGHTATGSPTPSGTGTVPARYLGTWEGPATALDGTLPLGTFRLTVHQARTGEELGRLRGTDQIGAVCTDVLTLKKVTKTQVLAISTGAEGNHSGCNPSPHQVELTPVGDDLRYTSDSSAEGNPVSRMARVR</sequence>
<dbReference type="InterPro" id="IPR008271">
    <property type="entry name" value="Ser/Thr_kinase_AS"/>
</dbReference>
<evidence type="ECO:0000256" key="3">
    <source>
        <dbReference type="ARBA" id="ARBA00022777"/>
    </source>
</evidence>
<feature type="binding site" evidence="5">
    <location>
        <position position="43"/>
    </location>
    <ligand>
        <name>ATP</name>
        <dbReference type="ChEBI" id="CHEBI:30616"/>
    </ligand>
</feature>
<dbReference type="CDD" id="cd14014">
    <property type="entry name" value="STKc_PknB_like"/>
    <property type="match status" value="1"/>
</dbReference>
<dbReference type="Gene3D" id="1.10.510.10">
    <property type="entry name" value="Transferase(Phosphotransferase) domain 1"/>
    <property type="match status" value="1"/>
</dbReference>
<feature type="region of interest" description="Disordered" evidence="6">
    <location>
        <begin position="334"/>
        <end position="354"/>
    </location>
</feature>
<evidence type="ECO:0000313" key="9">
    <source>
        <dbReference type="Proteomes" id="UP001205612"/>
    </source>
</evidence>
<comment type="caution">
    <text evidence="8">The sequence shown here is derived from an EMBL/GenBank/DDBJ whole genome shotgun (WGS) entry which is preliminary data.</text>
</comment>
<dbReference type="InterPro" id="IPR000719">
    <property type="entry name" value="Prot_kinase_dom"/>
</dbReference>
<dbReference type="PROSITE" id="PS00108">
    <property type="entry name" value="PROTEIN_KINASE_ST"/>
    <property type="match status" value="1"/>
</dbReference>
<evidence type="ECO:0000313" key="8">
    <source>
        <dbReference type="EMBL" id="MCS0602866.1"/>
    </source>
</evidence>
<feature type="compositionally biased region" description="Low complexity" evidence="6">
    <location>
        <begin position="417"/>
        <end position="434"/>
    </location>
</feature>
<dbReference type="PROSITE" id="PS00107">
    <property type="entry name" value="PROTEIN_KINASE_ATP"/>
    <property type="match status" value="1"/>
</dbReference>
<feature type="domain" description="Protein kinase" evidence="7">
    <location>
        <begin position="15"/>
        <end position="278"/>
    </location>
</feature>
<dbReference type="Gene3D" id="3.30.200.20">
    <property type="entry name" value="Phosphorylase Kinase, domain 1"/>
    <property type="match status" value="1"/>
</dbReference>
<name>A0ABT2B3A6_9ACTN</name>
<keyword evidence="2 5" id="KW-0547">Nucleotide-binding</keyword>
<dbReference type="PANTHER" id="PTHR43289:SF34">
    <property type="entry name" value="SERINE_THREONINE-PROTEIN KINASE YBDM-RELATED"/>
    <property type="match status" value="1"/>
</dbReference>
<dbReference type="SUPFAM" id="SSF56112">
    <property type="entry name" value="Protein kinase-like (PK-like)"/>
    <property type="match status" value="1"/>
</dbReference>
<dbReference type="EMBL" id="JANUGP010000011">
    <property type="protein sequence ID" value="MCS0602866.1"/>
    <property type="molecule type" value="Genomic_DNA"/>
</dbReference>
<reference evidence="8 9" key="1">
    <citation type="submission" date="2022-08" db="EMBL/GenBank/DDBJ databases">
        <authorList>
            <person name="Somphong A."/>
            <person name="Phongsopitanun W."/>
        </authorList>
    </citation>
    <scope>NUCLEOTIDE SEQUENCE [LARGE SCALE GENOMIC DNA]</scope>
    <source>
        <strain evidence="8 9">LP11</strain>
    </source>
</reference>
<dbReference type="GO" id="GO:0004674">
    <property type="term" value="F:protein serine/threonine kinase activity"/>
    <property type="evidence" value="ECO:0007669"/>
    <property type="project" value="UniProtKB-KW"/>
</dbReference>
<dbReference type="InterPro" id="IPR011009">
    <property type="entry name" value="Kinase-like_dom_sf"/>
</dbReference>
<protein>
    <submittedName>
        <fullName evidence="8">Serine/threonine protein kinase</fullName>
    </submittedName>
</protein>
<evidence type="ECO:0000259" key="7">
    <source>
        <dbReference type="PROSITE" id="PS50011"/>
    </source>
</evidence>
<evidence type="ECO:0000256" key="2">
    <source>
        <dbReference type="ARBA" id="ARBA00022741"/>
    </source>
</evidence>
<dbReference type="Pfam" id="PF00069">
    <property type="entry name" value="Pkinase"/>
    <property type="match status" value="1"/>
</dbReference>
<evidence type="ECO:0000256" key="1">
    <source>
        <dbReference type="ARBA" id="ARBA00022679"/>
    </source>
</evidence>
<dbReference type="Proteomes" id="UP001205612">
    <property type="component" value="Unassembled WGS sequence"/>
</dbReference>
<organism evidence="8 9">
    <name type="scientific">Streptomyces pyxinicus</name>
    <dbReference type="NCBI Taxonomy" id="2970331"/>
    <lineage>
        <taxon>Bacteria</taxon>
        <taxon>Bacillati</taxon>
        <taxon>Actinomycetota</taxon>
        <taxon>Actinomycetes</taxon>
        <taxon>Kitasatosporales</taxon>
        <taxon>Streptomycetaceae</taxon>
        <taxon>Streptomyces</taxon>
    </lineage>
</organism>
<keyword evidence="8" id="KW-0723">Serine/threonine-protein kinase</keyword>